<comment type="caution">
    <text evidence="2">The sequence shown here is derived from an EMBL/GenBank/DDBJ whole genome shotgun (WGS) entry which is preliminary data.</text>
</comment>
<dbReference type="EMBL" id="MTEJ01000237">
    <property type="protein sequence ID" value="OQX06600.1"/>
    <property type="molecule type" value="Genomic_DNA"/>
</dbReference>
<evidence type="ECO:0000256" key="1">
    <source>
        <dbReference type="SAM" id="MobiDB-lite"/>
    </source>
</evidence>
<evidence type="ECO:0000313" key="3">
    <source>
        <dbReference type="Proteomes" id="UP000192491"/>
    </source>
</evidence>
<dbReference type="Gene3D" id="2.40.50.90">
    <property type="match status" value="1"/>
</dbReference>
<sequence length="366" mass="41202">MKYTLIKGSFHVVGFSPDGDSMMFRARNAAHWEALGGDNKDLFDTKLQAGEGAVQLRLQGIDALETHYSPESPPTPADVKGKETALQTKPSPGGYHQPPAIAQAATAKFMELLGVGKAEWRSWGKNTWIDKACFIRDGQEVWVKDKLQDVIPGYIVTSEVEKNGRPIAWVFPGDTDTPDGTDLSKAQLAERLKQSVNYQLLKEGLVYPYFFMTLAGRLRDILISGTKLAQTSARRKQAYLAKNPQKAATTVMHNLWFHDQTSAGVQITDLQQLTDSLPIYPYLFRKAAKAWYRQQLQQYWDAIRAGKPYTFDNKNTRFAVNKLLEDGNPYLFVVSDQDFVKLSEVLELNGEQLTLRSSPMDWVFLS</sequence>
<dbReference type="AlphaFoldDB" id="A0A1Y1QJ37"/>
<evidence type="ECO:0008006" key="4">
    <source>
        <dbReference type="Google" id="ProtNLM"/>
    </source>
</evidence>
<dbReference type="Proteomes" id="UP000192491">
    <property type="component" value="Unassembled WGS sequence"/>
</dbReference>
<reference evidence="2 3" key="1">
    <citation type="submission" date="2017-01" db="EMBL/GenBank/DDBJ databases">
        <title>Novel large sulfur bacteria in the metagenomes of groundwater-fed chemosynthetic microbial mats in the Lake Huron basin.</title>
        <authorList>
            <person name="Sharrar A.M."/>
            <person name="Flood B.E."/>
            <person name="Bailey J.V."/>
            <person name="Jones D.S."/>
            <person name="Biddanda B."/>
            <person name="Ruberg S.A."/>
            <person name="Marcus D.N."/>
            <person name="Dick G.J."/>
        </authorList>
    </citation>
    <scope>NUCLEOTIDE SEQUENCE [LARGE SCALE GENOMIC DNA]</scope>
    <source>
        <strain evidence="2">A8</strain>
    </source>
</reference>
<accession>A0A1Y1QJ37</accession>
<protein>
    <recommendedName>
        <fullName evidence="4">Nuclease</fullName>
    </recommendedName>
</protein>
<proteinExistence type="predicted"/>
<name>A0A1Y1QJ37_9GAMM</name>
<organism evidence="2 3">
    <name type="scientific">Thiothrix lacustris</name>
    <dbReference type="NCBI Taxonomy" id="525917"/>
    <lineage>
        <taxon>Bacteria</taxon>
        <taxon>Pseudomonadati</taxon>
        <taxon>Pseudomonadota</taxon>
        <taxon>Gammaproteobacteria</taxon>
        <taxon>Thiotrichales</taxon>
        <taxon>Thiotrichaceae</taxon>
        <taxon>Thiothrix</taxon>
    </lineage>
</organism>
<evidence type="ECO:0000313" key="2">
    <source>
        <dbReference type="EMBL" id="OQX06600.1"/>
    </source>
</evidence>
<dbReference type="InterPro" id="IPR035437">
    <property type="entry name" value="SNase_OB-fold_sf"/>
</dbReference>
<feature type="region of interest" description="Disordered" evidence="1">
    <location>
        <begin position="67"/>
        <end position="98"/>
    </location>
</feature>
<gene>
    <name evidence="2" type="ORF">BWK73_30495</name>
</gene>